<accession>A0A0F9SH23</accession>
<dbReference type="PROSITE" id="PS51257">
    <property type="entry name" value="PROKAR_LIPOPROTEIN"/>
    <property type="match status" value="1"/>
</dbReference>
<reference evidence="1" key="1">
    <citation type="journal article" date="2015" name="Nature">
        <title>Complex archaea that bridge the gap between prokaryotes and eukaryotes.</title>
        <authorList>
            <person name="Spang A."/>
            <person name="Saw J.H."/>
            <person name="Jorgensen S.L."/>
            <person name="Zaremba-Niedzwiedzka K."/>
            <person name="Martijn J."/>
            <person name="Lind A.E."/>
            <person name="van Eijk R."/>
            <person name="Schleper C."/>
            <person name="Guy L."/>
            <person name="Ettema T.J."/>
        </authorList>
    </citation>
    <scope>NUCLEOTIDE SEQUENCE</scope>
</reference>
<evidence type="ECO:0008006" key="2">
    <source>
        <dbReference type="Google" id="ProtNLM"/>
    </source>
</evidence>
<dbReference type="InterPro" id="IPR011101">
    <property type="entry name" value="DUF5131"/>
</dbReference>
<gene>
    <name evidence="1" type="ORF">LCGC14_0520450</name>
</gene>
<evidence type="ECO:0000313" key="1">
    <source>
        <dbReference type="EMBL" id="KKN61592.1"/>
    </source>
</evidence>
<protein>
    <recommendedName>
        <fullName evidence="2">Phage protein Gp37/Gp68</fullName>
    </recommendedName>
</protein>
<comment type="caution">
    <text evidence="1">The sequence shown here is derived from an EMBL/GenBank/DDBJ whole genome shotgun (WGS) entry which is preliminary data.</text>
</comment>
<dbReference type="AlphaFoldDB" id="A0A0F9SH23"/>
<dbReference type="EMBL" id="LAZR01000653">
    <property type="protein sequence ID" value="KKN61592.1"/>
    <property type="molecule type" value="Genomic_DNA"/>
</dbReference>
<proteinExistence type="predicted"/>
<organism evidence="1">
    <name type="scientific">marine sediment metagenome</name>
    <dbReference type="NCBI Taxonomy" id="412755"/>
    <lineage>
        <taxon>unclassified sequences</taxon>
        <taxon>metagenomes</taxon>
        <taxon>ecological metagenomes</taxon>
    </lineage>
</organism>
<name>A0A0F9SH23_9ZZZZ</name>
<dbReference type="Pfam" id="PF07505">
    <property type="entry name" value="DUF5131"/>
    <property type="match status" value="1"/>
</dbReference>
<sequence length="244" mass="28131">MKRSKIPYCDYSSSDLNVVTGCTSVSSGCKNCWARAIYERFGRDFSTVKTHPDKLQRLRRKRFPMDDNKRGPHSKPICFVCDTGDLFHEDVPENFIVQAIDVMANRTDVTWLVLTKRADWLYGFTEAHALWLDDIAHIWFGVTGETQQLLSDRWSWLDNASVETRWISVEPMLGPIDLGDARPDWVVCGAESGPNRRPFDKAWAIDLKSQCDERDIPYFFKQSSGLYPGTDPTLDGREWKSWPR</sequence>